<sequence>MTVPKSTVPAVPGLAAVQTKNPSSWDAQDDVLLRHLKEVKKLGWKEIAQYFKNRTPNACQFRWRRLRSGNLKTAGKPTESSEDHTGGAGADPQHQSLPLTMSASASPAPTNLASAAVAVADAKPITLSNSSTGSQYAPTPTPALPTASVAAPVGASGFGSSSAATYKPGSNPTSTAASSRSMTPVIAGGIAKNSYMDAPIIPSGPASAPGIPMQSALGYLPYQHLAHQPSLNRRSQSHSSIGPDKFVKPRSYSHTMAPPSSLLHPSSASHLPSIEVNKTLEDENLGLIPKVLVRSRRSSVAQHAPLPHMNLSTPALASTSSSNLTAALNTTLTTSKLPKNSFSSRPRRSSFHMAAPDRIYSTPSRRGSVVQAPTSVASLTRRESFNNHTSRRDSYIHPRRESFVQISLDRRESISNYTDVPRSNLASFTPAMGTGLSHAHSAAEPLTWSLDEDRLLHERQEKHLSLDELSILLPHRSEEEIQWRLGTLGVTSSSPASNSPLDSPDRSLTDDTAIEEESNAVTDENPRHPSQVVFDIKKEVSPSLSLSPSSNGRENSPVFSPHPINREASPATFDASSKAGMGQSLEDPKYNCSPSLSEHRSVPYTAVNSAGSSVAHRAALPPLNSLLKDIL</sequence>
<dbReference type="PROSITE" id="PS51294">
    <property type="entry name" value="HTH_MYB"/>
    <property type="match status" value="1"/>
</dbReference>
<feature type="compositionally biased region" description="Polar residues" evidence="1">
    <location>
        <begin position="168"/>
        <end position="181"/>
    </location>
</feature>
<dbReference type="PROSITE" id="PS50090">
    <property type="entry name" value="MYB_LIKE"/>
    <property type="match status" value="1"/>
</dbReference>
<evidence type="ECO:0000259" key="2">
    <source>
        <dbReference type="PROSITE" id="PS50090"/>
    </source>
</evidence>
<dbReference type="Pfam" id="PF13921">
    <property type="entry name" value="Myb_DNA-bind_6"/>
    <property type="match status" value="1"/>
</dbReference>
<dbReference type="EMBL" id="LT598480">
    <property type="protein sequence ID" value="SCV02805.1"/>
    <property type="molecule type" value="Genomic_DNA"/>
</dbReference>
<evidence type="ECO:0000259" key="3">
    <source>
        <dbReference type="PROSITE" id="PS51294"/>
    </source>
</evidence>
<dbReference type="Proteomes" id="UP000191144">
    <property type="component" value="Chromosome H"/>
</dbReference>
<gene>
    <name evidence="4" type="ORF">LAME_0H05358G</name>
</gene>
<protein>
    <submittedName>
        <fullName evidence="4">LAME_0H05358g1_1</fullName>
    </submittedName>
</protein>
<feature type="region of interest" description="Disordered" evidence="1">
    <location>
        <begin position="489"/>
        <end position="509"/>
    </location>
</feature>
<dbReference type="InterPro" id="IPR001005">
    <property type="entry name" value="SANT/Myb"/>
</dbReference>
<feature type="compositionally biased region" description="Polar residues" evidence="1">
    <location>
        <begin position="93"/>
        <end position="106"/>
    </location>
</feature>
<name>A0A1G4KEC4_9SACH</name>
<feature type="region of interest" description="Disordered" evidence="1">
    <location>
        <begin position="542"/>
        <end position="598"/>
    </location>
</feature>
<dbReference type="SMART" id="SM00717">
    <property type="entry name" value="SANT"/>
    <property type="match status" value="2"/>
</dbReference>
<evidence type="ECO:0000256" key="1">
    <source>
        <dbReference type="SAM" id="MobiDB-lite"/>
    </source>
</evidence>
<evidence type="ECO:0000313" key="4">
    <source>
        <dbReference type="EMBL" id="SCV02805.1"/>
    </source>
</evidence>
<feature type="domain" description="HTH myb-type" evidence="3">
    <location>
        <begin position="24"/>
        <end position="71"/>
    </location>
</feature>
<dbReference type="AlphaFoldDB" id="A0A1G4KEC4"/>
<dbReference type="InterPro" id="IPR017930">
    <property type="entry name" value="Myb_dom"/>
</dbReference>
<feature type="region of interest" description="Disordered" evidence="1">
    <location>
        <begin position="158"/>
        <end position="181"/>
    </location>
</feature>
<keyword evidence="5" id="KW-1185">Reference proteome</keyword>
<accession>A0A1G4KEC4</accession>
<feature type="compositionally biased region" description="Low complexity" evidence="1">
    <location>
        <begin position="492"/>
        <end position="502"/>
    </location>
</feature>
<dbReference type="OrthoDB" id="2143914at2759"/>
<feature type="domain" description="Myb-like" evidence="2">
    <location>
        <begin position="17"/>
        <end position="67"/>
    </location>
</feature>
<proteinExistence type="predicted"/>
<dbReference type="SUPFAM" id="SSF46689">
    <property type="entry name" value="Homeodomain-like"/>
    <property type="match status" value="1"/>
</dbReference>
<dbReference type="CDD" id="cd00167">
    <property type="entry name" value="SANT"/>
    <property type="match status" value="2"/>
</dbReference>
<dbReference type="Gene3D" id="1.10.10.60">
    <property type="entry name" value="Homeodomain-like"/>
    <property type="match status" value="1"/>
</dbReference>
<reference evidence="5" key="1">
    <citation type="submission" date="2016-03" db="EMBL/GenBank/DDBJ databases">
        <authorList>
            <person name="Devillers Hugo."/>
        </authorList>
    </citation>
    <scope>NUCLEOTIDE SEQUENCE [LARGE SCALE GENOMIC DNA]</scope>
</reference>
<evidence type="ECO:0000313" key="5">
    <source>
        <dbReference type="Proteomes" id="UP000191144"/>
    </source>
</evidence>
<feature type="region of interest" description="Disordered" evidence="1">
    <location>
        <begin position="70"/>
        <end position="106"/>
    </location>
</feature>
<dbReference type="InterPro" id="IPR009057">
    <property type="entry name" value="Homeodomain-like_sf"/>
</dbReference>
<organism evidence="4 5">
    <name type="scientific">Lachancea meyersii CBS 8951</name>
    <dbReference type="NCBI Taxonomy" id="1266667"/>
    <lineage>
        <taxon>Eukaryota</taxon>
        <taxon>Fungi</taxon>
        <taxon>Dikarya</taxon>
        <taxon>Ascomycota</taxon>
        <taxon>Saccharomycotina</taxon>
        <taxon>Saccharomycetes</taxon>
        <taxon>Saccharomycetales</taxon>
        <taxon>Saccharomycetaceae</taxon>
        <taxon>Lachancea</taxon>
    </lineage>
</organism>